<protein>
    <submittedName>
        <fullName evidence="1">PepSY domain-containing protein</fullName>
    </submittedName>
</protein>
<accession>A0A643FPR9</accession>
<dbReference type="Pfam" id="PF03929">
    <property type="entry name" value="PepSY_TM"/>
    <property type="match status" value="1"/>
</dbReference>
<evidence type="ECO:0000313" key="1">
    <source>
        <dbReference type="EMBL" id="QOT80869.1"/>
    </source>
</evidence>
<dbReference type="PANTHER" id="PTHR34219">
    <property type="entry name" value="IRON-REGULATED INNER MEMBRANE PROTEIN-RELATED"/>
    <property type="match status" value="1"/>
</dbReference>
<dbReference type="InterPro" id="IPR005625">
    <property type="entry name" value="PepSY-ass_TM"/>
</dbReference>
<dbReference type="PANTHER" id="PTHR34219:SF6">
    <property type="entry name" value="BLR3280 PROTEIN"/>
    <property type="match status" value="1"/>
</dbReference>
<dbReference type="EMBL" id="CP062804">
    <property type="protein sequence ID" value="QOT80869.1"/>
    <property type="molecule type" value="Genomic_DNA"/>
</dbReference>
<dbReference type="GeneID" id="98404405"/>
<dbReference type="RefSeq" id="WP_150991249.1">
    <property type="nucleotide sequence ID" value="NZ_CP062804.1"/>
</dbReference>
<sequence>MASTPLPWREACWRFTRRWLYLVHRWAGIAGCLLIAMWFLSGLVMMYVAFPALTDTERHAGLPPLDLPGVRITPDAAMASAGLTRFPRSLRLEMMGAHPVYRMIDWNGKPYTISARDAARIEQVDAAAAQAIAHRFSGAAGARWVETAERDQWTVPNGLNPWRPLHRIALDDAAGSELYVSARTGEVMRDTNRAERFWNWLGAVPHWLYFTPVRADPPLWRQVVLWTSGACIAVAVSGIWIGWLRLRVRRRFAHGSAGGTSPYHGWMAWHHVAGLAASLFLLAWLASGWLSVNPNQWFPGRAFAQPALERYAGETLPRFPAGDGTALASLLSDTTLPPREIRLAWQAGVPVMLVATAATTHAYHANTGAPLALSAQTLAQAAAQLMPDATVAGHDLLHEDDAYWYSHHQPRKLPVLRVRFDDDCATWAYIDPDTGNLLGRSDRSRRAYRWLFHAAHSWDFGWLVRHRPAWDATVWLLSLAGLVVSVSGVVIGWRRLFRGRRRRA</sequence>
<name>A0A643FPR9_9BURK</name>
<evidence type="ECO:0000313" key="2">
    <source>
        <dbReference type="Proteomes" id="UP000397656"/>
    </source>
</evidence>
<organism evidence="1 2">
    <name type="scientific">Cupriavidus basilensis</name>
    <dbReference type="NCBI Taxonomy" id="68895"/>
    <lineage>
        <taxon>Bacteria</taxon>
        <taxon>Pseudomonadati</taxon>
        <taxon>Pseudomonadota</taxon>
        <taxon>Betaproteobacteria</taxon>
        <taxon>Burkholderiales</taxon>
        <taxon>Burkholderiaceae</taxon>
        <taxon>Cupriavidus</taxon>
    </lineage>
</organism>
<dbReference type="Proteomes" id="UP000397656">
    <property type="component" value="Chromosome 2"/>
</dbReference>
<gene>
    <name evidence="1" type="ORF">F7R26_026025</name>
</gene>
<dbReference type="AlphaFoldDB" id="A0A643FPR9"/>
<reference evidence="1 2" key="1">
    <citation type="submission" date="2020-10" db="EMBL/GenBank/DDBJ databases">
        <title>Complete genome sequence of Cupriavidus basilensis CCUG 49340T.</title>
        <authorList>
            <person name="Salva-Serra F."/>
            <person name="Donoso R.A."/>
            <person name="Cho K.H."/>
            <person name="Yoo J.A."/>
            <person name="Lee K."/>
            <person name="Yoon S.-H."/>
            <person name="Perez-Pantoja D."/>
            <person name="Moore E.R.B."/>
        </authorList>
    </citation>
    <scope>NUCLEOTIDE SEQUENCE [LARGE SCALE GENOMIC DNA]</scope>
    <source>
        <strain evidence="2">CCUG 49340</strain>
    </source>
</reference>
<proteinExistence type="predicted"/>